<dbReference type="PANTHER" id="PTHR43792:SF1">
    <property type="entry name" value="N-ACETYLTRANSFERASE DOMAIN-CONTAINING PROTEIN"/>
    <property type="match status" value="1"/>
</dbReference>
<dbReference type="InterPro" id="IPR000182">
    <property type="entry name" value="GNAT_dom"/>
</dbReference>
<gene>
    <name evidence="2" type="ORF">AWU67_06015</name>
</gene>
<dbReference type="Gene3D" id="3.40.630.30">
    <property type="match status" value="1"/>
</dbReference>
<dbReference type="GO" id="GO:0016747">
    <property type="term" value="F:acyltransferase activity, transferring groups other than amino-acyl groups"/>
    <property type="evidence" value="ECO:0007669"/>
    <property type="project" value="InterPro"/>
</dbReference>
<dbReference type="AlphaFoldDB" id="A0A0X8E197"/>
<dbReference type="Proteomes" id="UP000058305">
    <property type="component" value="Chromosome"/>
</dbReference>
<dbReference type="SUPFAM" id="SSF55729">
    <property type="entry name" value="Acyl-CoA N-acyltransferases (Nat)"/>
    <property type="match status" value="1"/>
</dbReference>
<organism evidence="2 3">
    <name type="scientific">Microterricola viridarii</name>
    <dbReference type="NCBI Taxonomy" id="412690"/>
    <lineage>
        <taxon>Bacteria</taxon>
        <taxon>Bacillati</taxon>
        <taxon>Actinomycetota</taxon>
        <taxon>Actinomycetes</taxon>
        <taxon>Micrococcales</taxon>
        <taxon>Microbacteriaceae</taxon>
        <taxon>Microterricola</taxon>
    </lineage>
</organism>
<dbReference type="PROSITE" id="PS51186">
    <property type="entry name" value="GNAT"/>
    <property type="match status" value="1"/>
</dbReference>
<evidence type="ECO:0000313" key="3">
    <source>
        <dbReference type="Proteomes" id="UP000058305"/>
    </source>
</evidence>
<protein>
    <recommendedName>
        <fullName evidence="1">N-acetyltransferase domain-containing protein</fullName>
    </recommendedName>
</protein>
<reference evidence="2 3" key="1">
    <citation type="journal article" date="2016" name="J. Biotechnol.">
        <title>First complete genome sequence of a species in the genus Microterricola, an extremophilic cold active enzyme producing bacterial strain ERGS5:02 isolated from Sikkim Himalaya.</title>
        <authorList>
            <person name="Himanshu"/>
            <person name="Swarnkar M.K."/>
            <person name="Singh D."/>
            <person name="Kumar R."/>
        </authorList>
    </citation>
    <scope>NUCLEOTIDE SEQUENCE [LARGE SCALE GENOMIC DNA]</scope>
    <source>
        <strain evidence="2 3">ERGS5:02</strain>
    </source>
</reference>
<feature type="domain" description="N-acetyltransferase" evidence="1">
    <location>
        <begin position="12"/>
        <end position="175"/>
    </location>
</feature>
<dbReference type="RefSeq" id="WP_067227176.1">
    <property type="nucleotide sequence ID" value="NZ_CP014145.1"/>
</dbReference>
<dbReference type="EMBL" id="CP014145">
    <property type="protein sequence ID" value="AMB58486.1"/>
    <property type="molecule type" value="Genomic_DNA"/>
</dbReference>
<reference evidence="3" key="2">
    <citation type="submission" date="2016-01" db="EMBL/GenBank/DDBJ databases">
        <title>First complete genome sequence of a species in the genus Microterricola, an extremophilic cold active enzyme producing strain ERGS5:02 isolated from Sikkim Himalaya.</title>
        <authorList>
            <person name="Kumar R."/>
            <person name="Singh D."/>
            <person name="Swarnkar M.K."/>
        </authorList>
    </citation>
    <scope>NUCLEOTIDE SEQUENCE [LARGE SCALE GENOMIC DNA]</scope>
    <source>
        <strain evidence="3">ERGS5:02</strain>
    </source>
</reference>
<keyword evidence="3" id="KW-1185">Reference proteome</keyword>
<dbReference type="PANTHER" id="PTHR43792">
    <property type="entry name" value="GNAT FAMILY, PUTATIVE (AFU_ORTHOLOGUE AFUA_3G00765)-RELATED-RELATED"/>
    <property type="match status" value="1"/>
</dbReference>
<dbReference type="OrthoDB" id="3533156at2"/>
<evidence type="ECO:0000313" key="2">
    <source>
        <dbReference type="EMBL" id="AMB58486.1"/>
    </source>
</evidence>
<accession>A0A0X8E197</accession>
<name>A0A0X8E197_9MICO</name>
<dbReference type="KEGG" id="mvd:AWU67_06015"/>
<dbReference type="InterPro" id="IPR051531">
    <property type="entry name" value="N-acetyltransferase"/>
</dbReference>
<proteinExistence type="predicted"/>
<evidence type="ECO:0000259" key="1">
    <source>
        <dbReference type="PROSITE" id="PS51186"/>
    </source>
</evidence>
<dbReference type="Pfam" id="PF13302">
    <property type="entry name" value="Acetyltransf_3"/>
    <property type="match status" value="1"/>
</dbReference>
<dbReference type="InterPro" id="IPR016181">
    <property type="entry name" value="Acyl_CoA_acyltransferase"/>
</dbReference>
<sequence>MTANGTVKTERLLLRPLADEDTESVWAIHSDPLTNKYNPAGPMTEHVKAAELAREWAGNWTAGGHGYWAIEELQAPGSVIGFGGIRATRWRGREVYNLYYRLSPTVWGKGFAGELVAAAVAQWHELGERLPLIAYTTAENVPSQKTAASGGLTRRPDLDEVGSTYTDVVFALGLD</sequence>